<accession>A0A369BAW0</accession>
<comment type="caution">
    <text evidence="2">The sequence shown here is derived from an EMBL/GenBank/DDBJ whole genome shotgun (WGS) entry which is preliminary data.</text>
</comment>
<dbReference type="SUPFAM" id="SSF160631">
    <property type="entry name" value="SMI1/KNR4-like"/>
    <property type="match status" value="1"/>
</dbReference>
<dbReference type="AlphaFoldDB" id="A0A369BAW0"/>
<dbReference type="InterPro" id="IPR018958">
    <property type="entry name" value="Knr4/Smi1-like_dom"/>
</dbReference>
<dbReference type="Pfam" id="PF09346">
    <property type="entry name" value="SMI1_KNR4"/>
    <property type="match status" value="1"/>
</dbReference>
<dbReference type="RefSeq" id="WP_245954935.1">
    <property type="nucleotide sequence ID" value="NZ_QPJW01000008.1"/>
</dbReference>
<reference evidence="2 3" key="1">
    <citation type="submission" date="2018-07" db="EMBL/GenBank/DDBJ databases">
        <title>Genomic Encyclopedia of Type Strains, Phase III (KMG-III): the genomes of soil and plant-associated and newly described type strains.</title>
        <authorList>
            <person name="Whitman W."/>
        </authorList>
    </citation>
    <scope>NUCLEOTIDE SEQUENCE [LARGE SCALE GENOMIC DNA]</scope>
    <source>
        <strain evidence="2 3">CECT 8333</strain>
    </source>
</reference>
<sequence>MDNKYPEIDVILEKMQTVLAALRELDPEFYAKYPMQLGTDAEEQDMRVVSDTWHLPDEYSYFLRHYVPQSVGWSTDEYIHLDIYGAKDLQKGQWGYNYNPVTKEPISDWPDHYLVIASDEGDPYCIDLSEGDTVIYTAEHGTGRWDFEIAYDNLAEFLRSALLPRGDEDVDLGDDVSYDYCKVFITGEGKDKLKTLLFIKKAFSCDVSQARSYLGAVPLLVYKGIETGAANVEAQLKSIGADYEKREIGLAEFLS</sequence>
<evidence type="ECO:0000313" key="3">
    <source>
        <dbReference type="Proteomes" id="UP000253090"/>
    </source>
</evidence>
<dbReference type="InterPro" id="IPR037883">
    <property type="entry name" value="Knr4/Smi1-like_sf"/>
</dbReference>
<name>A0A369BAW0_9BACL</name>
<organism evidence="2 3">
    <name type="scientific">Fontibacillus phaseoli</name>
    <dbReference type="NCBI Taxonomy" id="1416533"/>
    <lineage>
        <taxon>Bacteria</taxon>
        <taxon>Bacillati</taxon>
        <taxon>Bacillota</taxon>
        <taxon>Bacilli</taxon>
        <taxon>Bacillales</taxon>
        <taxon>Paenibacillaceae</taxon>
        <taxon>Fontibacillus</taxon>
    </lineage>
</organism>
<protein>
    <submittedName>
        <fullName evidence="2">SMI1/KNR4 family protein SUKH-1</fullName>
    </submittedName>
</protein>
<dbReference type="EMBL" id="QPJW01000008">
    <property type="protein sequence ID" value="RCX17696.1"/>
    <property type="molecule type" value="Genomic_DNA"/>
</dbReference>
<feature type="domain" description="Knr4/Smi1-like" evidence="1">
    <location>
        <begin position="54"/>
        <end position="159"/>
    </location>
</feature>
<proteinExistence type="predicted"/>
<dbReference type="Gene3D" id="3.40.1580.10">
    <property type="entry name" value="SMI1/KNR4-like"/>
    <property type="match status" value="1"/>
</dbReference>
<keyword evidence="3" id="KW-1185">Reference proteome</keyword>
<dbReference type="Proteomes" id="UP000253090">
    <property type="component" value="Unassembled WGS sequence"/>
</dbReference>
<evidence type="ECO:0000313" key="2">
    <source>
        <dbReference type="EMBL" id="RCX17696.1"/>
    </source>
</evidence>
<evidence type="ECO:0000259" key="1">
    <source>
        <dbReference type="Pfam" id="PF09346"/>
    </source>
</evidence>
<gene>
    <name evidence="2" type="ORF">DFP94_10855</name>
</gene>